<name>A0ABS0EDE4_9FLAO</name>
<dbReference type="EMBL" id="JADOET010000001">
    <property type="protein sequence ID" value="MBF8148459.1"/>
    <property type="molecule type" value="Genomic_DNA"/>
</dbReference>
<dbReference type="Proteomes" id="UP000611215">
    <property type="component" value="Unassembled WGS sequence"/>
</dbReference>
<dbReference type="InterPro" id="IPR014710">
    <property type="entry name" value="RmlC-like_jellyroll"/>
</dbReference>
<dbReference type="Gene3D" id="2.60.120.10">
    <property type="entry name" value="Jelly Rolls"/>
    <property type="match status" value="1"/>
</dbReference>
<keyword evidence="2" id="KW-1185">Reference proteome</keyword>
<proteinExistence type="predicted"/>
<evidence type="ECO:0000313" key="2">
    <source>
        <dbReference type="Proteomes" id="UP000611215"/>
    </source>
</evidence>
<comment type="caution">
    <text evidence="1">The sequence shown here is derived from an EMBL/GenBank/DDBJ whole genome shotgun (WGS) entry which is preliminary data.</text>
</comment>
<dbReference type="RefSeq" id="WP_195869746.1">
    <property type="nucleotide sequence ID" value="NZ_JADOET010000001.1"/>
</dbReference>
<dbReference type="SUPFAM" id="SSF51182">
    <property type="entry name" value="RmlC-like cupins"/>
    <property type="match status" value="1"/>
</dbReference>
<dbReference type="InterPro" id="IPR011051">
    <property type="entry name" value="RmlC_Cupin_sf"/>
</dbReference>
<accession>A0ABS0EDE4</accession>
<protein>
    <submittedName>
        <fullName evidence="1">Cupin domain-containing protein</fullName>
    </submittedName>
</protein>
<dbReference type="PROSITE" id="PS51257">
    <property type="entry name" value="PROKAR_LIPOPROTEIN"/>
    <property type="match status" value="1"/>
</dbReference>
<reference evidence="1 2" key="1">
    <citation type="submission" date="2020-11" db="EMBL/GenBank/DDBJ databases">
        <title>Winogradskyella marina sp. nov., isolated from marine sediment.</title>
        <authorList>
            <person name="Bo J."/>
            <person name="Wang S."/>
            <person name="Song X."/>
            <person name="Du Z."/>
        </authorList>
    </citation>
    <scope>NUCLEOTIDE SEQUENCE [LARGE SCALE GENOMIC DNA]</scope>
    <source>
        <strain evidence="1 2">F6397</strain>
    </source>
</reference>
<gene>
    <name evidence="1" type="ORF">ITJ86_01035</name>
</gene>
<sequence>MKLKLAHFNLCLGIIILLIGCKKNKPLPDPLEAGWKGDAVCEVLEDNDELRVLKCTFEPGVGHEKHYHNPHVGYTLVGGKFRITDQAGTRDVDVPTGYVFSKDSVTSHDVLNIGKTTSVYLIMEYK</sequence>
<evidence type="ECO:0000313" key="1">
    <source>
        <dbReference type="EMBL" id="MBF8148459.1"/>
    </source>
</evidence>
<organism evidence="1 2">
    <name type="scientific">Winogradskyella marina</name>
    <dbReference type="NCBI Taxonomy" id="2785530"/>
    <lineage>
        <taxon>Bacteria</taxon>
        <taxon>Pseudomonadati</taxon>
        <taxon>Bacteroidota</taxon>
        <taxon>Flavobacteriia</taxon>
        <taxon>Flavobacteriales</taxon>
        <taxon>Flavobacteriaceae</taxon>
        <taxon>Winogradskyella</taxon>
    </lineage>
</organism>